<dbReference type="GO" id="GO:0005524">
    <property type="term" value="F:ATP binding"/>
    <property type="evidence" value="ECO:0007669"/>
    <property type="project" value="UniProtKB-KW"/>
</dbReference>
<feature type="domain" description="ABC transporter" evidence="5">
    <location>
        <begin position="4"/>
        <end position="238"/>
    </location>
</feature>
<dbReference type="InterPro" id="IPR027417">
    <property type="entry name" value="P-loop_NTPase"/>
</dbReference>
<accession>A0A1E8EZY2</accession>
<comment type="caution">
    <text evidence="6">The sequence shown here is derived from an EMBL/GenBank/DDBJ whole genome shotgun (WGS) entry which is preliminary data.</text>
</comment>
<evidence type="ECO:0000313" key="7">
    <source>
        <dbReference type="Proteomes" id="UP000175744"/>
    </source>
</evidence>
<proteinExistence type="predicted"/>
<dbReference type="SUPFAM" id="SSF52540">
    <property type="entry name" value="P-loop containing nucleoside triphosphate hydrolases"/>
    <property type="match status" value="1"/>
</dbReference>
<sequence>MDILNIKNLQVQLDKKIILNNINLQFQKGKVYGVLGPNGSGKSTLLLSIAKIIKIKNGSIHINKKNLNKYSIENLSKVISLLSQNFQLKLPYTVEEIVFMGRYTYTKGILSKEEQNFIDNIIEEMDLCKLKSTQVTKLSGGEKQRVLLAKTLCQDTNIVLIDEGFSNMDIHYQIKFMKLLREKAYKDNKLIIFVMHNLLLAKKYCDNILLLKNGEVYNFGENEKVLTNKALKEVFNIDGKFSGNAFEIF</sequence>
<protein>
    <submittedName>
        <fullName evidence="6">Hemin import ATP-binding protein HmuV</fullName>
        <ecNumber evidence="6">3.6.3.-</ecNumber>
    </submittedName>
</protein>
<keyword evidence="1" id="KW-0813">Transport</keyword>
<dbReference type="GO" id="GO:0016887">
    <property type="term" value="F:ATP hydrolysis activity"/>
    <property type="evidence" value="ECO:0007669"/>
    <property type="project" value="InterPro"/>
</dbReference>
<name>A0A1E8EZY2_9CLOT</name>
<dbReference type="FunFam" id="3.40.50.300:FF:000134">
    <property type="entry name" value="Iron-enterobactin ABC transporter ATP-binding protein"/>
    <property type="match status" value="1"/>
</dbReference>
<dbReference type="InterPro" id="IPR003593">
    <property type="entry name" value="AAA+_ATPase"/>
</dbReference>
<evidence type="ECO:0000256" key="1">
    <source>
        <dbReference type="ARBA" id="ARBA00022448"/>
    </source>
</evidence>
<organism evidence="6 7">
    <name type="scientific">Clostridium acetireducens DSM 10703</name>
    <dbReference type="NCBI Taxonomy" id="1121290"/>
    <lineage>
        <taxon>Bacteria</taxon>
        <taxon>Bacillati</taxon>
        <taxon>Bacillota</taxon>
        <taxon>Clostridia</taxon>
        <taxon>Eubacteriales</taxon>
        <taxon>Clostridiaceae</taxon>
        <taxon>Clostridium</taxon>
    </lineage>
</organism>
<dbReference type="PANTHER" id="PTHR42794:SF1">
    <property type="entry name" value="HEMIN IMPORT ATP-BINDING PROTEIN HMUV"/>
    <property type="match status" value="1"/>
</dbReference>
<dbReference type="SMART" id="SM00382">
    <property type="entry name" value="AAA"/>
    <property type="match status" value="1"/>
</dbReference>
<dbReference type="PANTHER" id="PTHR42794">
    <property type="entry name" value="HEMIN IMPORT ATP-BINDING PROTEIN HMUV"/>
    <property type="match status" value="1"/>
</dbReference>
<dbReference type="RefSeq" id="WP_070109791.1">
    <property type="nucleotide sequence ID" value="NZ_LZFO01000009.1"/>
</dbReference>
<dbReference type="OrthoDB" id="9799337at2"/>
<dbReference type="AlphaFoldDB" id="A0A1E8EZY2"/>
<keyword evidence="3 6" id="KW-0067">ATP-binding</keyword>
<keyword evidence="7" id="KW-1185">Reference proteome</keyword>
<dbReference type="PROSITE" id="PS50893">
    <property type="entry name" value="ABC_TRANSPORTER_2"/>
    <property type="match status" value="1"/>
</dbReference>
<dbReference type="CDD" id="cd03214">
    <property type="entry name" value="ABC_Iron-Siderophores_B12_Hemin"/>
    <property type="match status" value="1"/>
</dbReference>
<evidence type="ECO:0000256" key="2">
    <source>
        <dbReference type="ARBA" id="ARBA00022741"/>
    </source>
</evidence>
<evidence type="ECO:0000256" key="3">
    <source>
        <dbReference type="ARBA" id="ARBA00022840"/>
    </source>
</evidence>
<dbReference type="Proteomes" id="UP000175744">
    <property type="component" value="Unassembled WGS sequence"/>
</dbReference>
<dbReference type="EMBL" id="LZFO01000009">
    <property type="protein sequence ID" value="OFI06682.1"/>
    <property type="molecule type" value="Genomic_DNA"/>
</dbReference>
<keyword evidence="2" id="KW-0547">Nucleotide-binding</keyword>
<dbReference type="EC" id="3.6.3.-" evidence="6"/>
<gene>
    <name evidence="6" type="primary">hmuV</name>
    <name evidence="6" type="ORF">CLOACE_08370</name>
</gene>
<dbReference type="Gene3D" id="3.40.50.300">
    <property type="entry name" value="P-loop containing nucleotide triphosphate hydrolases"/>
    <property type="match status" value="1"/>
</dbReference>
<keyword evidence="6" id="KW-0378">Hydrolase</keyword>
<evidence type="ECO:0000259" key="5">
    <source>
        <dbReference type="PROSITE" id="PS50893"/>
    </source>
</evidence>
<dbReference type="Pfam" id="PF00005">
    <property type="entry name" value="ABC_tran"/>
    <property type="match status" value="1"/>
</dbReference>
<reference evidence="6 7" key="1">
    <citation type="submission" date="2016-06" db="EMBL/GenBank/DDBJ databases">
        <title>Genome sequence of Clostridium acetireducens DSM 10703.</title>
        <authorList>
            <person name="Poehlein A."/>
            <person name="Fluechter S."/>
            <person name="Duerre P."/>
            <person name="Daniel R."/>
        </authorList>
    </citation>
    <scope>NUCLEOTIDE SEQUENCE [LARGE SCALE GENOMIC DNA]</scope>
    <source>
        <strain evidence="6 7">DSM 10703</strain>
    </source>
</reference>
<dbReference type="PROSITE" id="PS00211">
    <property type="entry name" value="ABC_TRANSPORTER_1"/>
    <property type="match status" value="1"/>
</dbReference>
<dbReference type="InterPro" id="IPR017871">
    <property type="entry name" value="ABC_transporter-like_CS"/>
</dbReference>
<evidence type="ECO:0000313" key="6">
    <source>
        <dbReference type="EMBL" id="OFI06682.1"/>
    </source>
</evidence>
<dbReference type="STRING" id="1121290.CLAOCE_08370"/>
<dbReference type="InterPro" id="IPR003439">
    <property type="entry name" value="ABC_transporter-like_ATP-bd"/>
</dbReference>
<keyword evidence="4" id="KW-1278">Translocase</keyword>
<evidence type="ECO:0000256" key="4">
    <source>
        <dbReference type="ARBA" id="ARBA00022967"/>
    </source>
</evidence>